<feature type="active site" evidence="4">
    <location>
        <position position="438"/>
    </location>
</feature>
<evidence type="ECO:0000256" key="4">
    <source>
        <dbReference type="HAMAP-Rule" id="MF_00028"/>
    </source>
</evidence>
<keyword evidence="3 4" id="KW-0315">Glutamine amidotransferase</keyword>
<dbReference type="InterPro" id="IPR033949">
    <property type="entry name" value="CobQ_GATase1"/>
</dbReference>
<dbReference type="KEGG" id="caz:CARG_05965"/>
<evidence type="ECO:0000256" key="3">
    <source>
        <dbReference type="ARBA" id="ARBA00022962"/>
    </source>
</evidence>
<dbReference type="PANTHER" id="PTHR21343:SF1">
    <property type="entry name" value="COBYRIC ACID SYNTHASE"/>
    <property type="match status" value="1"/>
</dbReference>
<dbReference type="Gene3D" id="3.40.50.880">
    <property type="match status" value="1"/>
</dbReference>
<gene>
    <name evidence="4" type="primary">cobQ</name>
    <name evidence="7" type="ORF">CARG_05965</name>
</gene>
<dbReference type="eggNOG" id="COG1492">
    <property type="taxonomic scope" value="Bacteria"/>
</dbReference>
<dbReference type="Gene3D" id="3.40.50.300">
    <property type="entry name" value="P-loop containing nucleotide triphosphate hydrolases"/>
    <property type="match status" value="1"/>
</dbReference>
<dbReference type="STRING" id="1348662.CARG_05965"/>
<dbReference type="GO" id="GO:0015420">
    <property type="term" value="F:ABC-type vitamin B12 transporter activity"/>
    <property type="evidence" value="ECO:0007669"/>
    <property type="project" value="UniProtKB-UniRule"/>
</dbReference>
<dbReference type="Proteomes" id="UP000016943">
    <property type="component" value="Chromosome"/>
</dbReference>
<dbReference type="EMBL" id="CP006365">
    <property type="protein sequence ID" value="AGU15318.1"/>
    <property type="molecule type" value="Genomic_DNA"/>
</dbReference>
<comment type="function">
    <text evidence="4">Catalyzes amidations at positions B, D, E, and G on adenosylcobyrinic A,C-diamide. NH(2) groups are provided by glutamine, and one molecule of ATP is hydrogenolyzed for each amidation.</text>
</comment>
<dbReference type="PROSITE" id="PS51273">
    <property type="entry name" value="GATASE_TYPE_1"/>
    <property type="match status" value="1"/>
</dbReference>
<dbReference type="CDD" id="cd05389">
    <property type="entry name" value="CobQ_N"/>
    <property type="match status" value="1"/>
</dbReference>
<dbReference type="InterPro" id="IPR004459">
    <property type="entry name" value="CobQ_synth"/>
</dbReference>
<dbReference type="GO" id="GO:0009236">
    <property type="term" value="P:cobalamin biosynthetic process"/>
    <property type="evidence" value="ECO:0007669"/>
    <property type="project" value="UniProtKB-UniRule"/>
</dbReference>
<dbReference type="OrthoDB" id="9808302at2"/>
<comment type="pathway">
    <text evidence="1 4">Cofactor biosynthesis; adenosylcobalamin biosynthesis.</text>
</comment>
<dbReference type="InterPro" id="IPR027417">
    <property type="entry name" value="P-loop_NTPase"/>
</dbReference>
<dbReference type="SUPFAM" id="SSF52540">
    <property type="entry name" value="P-loop containing nucleoside triphosphate hydrolases"/>
    <property type="match status" value="1"/>
</dbReference>
<evidence type="ECO:0000259" key="6">
    <source>
        <dbReference type="Pfam" id="PF07685"/>
    </source>
</evidence>
<evidence type="ECO:0000259" key="5">
    <source>
        <dbReference type="Pfam" id="PF01656"/>
    </source>
</evidence>
<feature type="domain" description="CobB/CobQ-like glutamine amidotransferase" evidence="6">
    <location>
        <begin position="268"/>
        <end position="444"/>
    </location>
</feature>
<evidence type="ECO:0000313" key="8">
    <source>
        <dbReference type="Proteomes" id="UP000016943"/>
    </source>
</evidence>
<reference evidence="7 8" key="1">
    <citation type="journal article" date="2013" name="Genome Announc.">
        <title>Whole-Genome Sequence of the Clinical Strain Corynebacterium argentoratense DSM 44202, Isolated from a Human Throat Specimen.</title>
        <authorList>
            <person name="Bomholt C."/>
            <person name="Glaub A."/>
            <person name="Gravermann K."/>
            <person name="Albersmeier A."/>
            <person name="Brinkrolf K."/>
            <person name="Ruckert C."/>
            <person name="Tauch A."/>
        </authorList>
    </citation>
    <scope>NUCLEOTIDE SEQUENCE [LARGE SCALE GENOMIC DNA]</scope>
    <source>
        <strain evidence="7">DSM 44202</strain>
    </source>
</reference>
<dbReference type="Pfam" id="PF01656">
    <property type="entry name" value="CbiA"/>
    <property type="match status" value="1"/>
</dbReference>
<evidence type="ECO:0000256" key="1">
    <source>
        <dbReference type="ARBA" id="ARBA00004953"/>
    </source>
</evidence>
<dbReference type="InterPro" id="IPR047045">
    <property type="entry name" value="CobQ_N"/>
</dbReference>
<feature type="domain" description="CobQ/CobB/MinD/ParA nucleotide binding" evidence="5">
    <location>
        <begin position="15"/>
        <end position="236"/>
    </location>
</feature>
<name>U3GXP6_9CORY</name>
<dbReference type="PANTHER" id="PTHR21343">
    <property type="entry name" value="DETHIOBIOTIN SYNTHETASE"/>
    <property type="match status" value="1"/>
</dbReference>
<keyword evidence="2 4" id="KW-0169">Cobalamin biosynthesis</keyword>
<dbReference type="CDD" id="cd01750">
    <property type="entry name" value="GATase1_CobQ"/>
    <property type="match status" value="1"/>
</dbReference>
<dbReference type="UniPathway" id="UPA00148"/>
<dbReference type="InterPro" id="IPR029062">
    <property type="entry name" value="Class_I_gatase-like"/>
</dbReference>
<dbReference type="PATRIC" id="fig|1348662.3.peg.1167"/>
<accession>U3GXP6</accession>
<dbReference type="NCBIfam" id="TIGR00313">
    <property type="entry name" value="cobQ"/>
    <property type="match status" value="1"/>
</dbReference>
<dbReference type="HAMAP" id="MF_00028">
    <property type="entry name" value="CobQ"/>
    <property type="match status" value="1"/>
</dbReference>
<organism evidence="7 8">
    <name type="scientific">Corynebacterium argentoratense DSM 44202</name>
    <dbReference type="NCBI Taxonomy" id="1348662"/>
    <lineage>
        <taxon>Bacteria</taxon>
        <taxon>Bacillati</taxon>
        <taxon>Actinomycetota</taxon>
        <taxon>Actinomycetes</taxon>
        <taxon>Mycobacteriales</taxon>
        <taxon>Corynebacteriaceae</taxon>
        <taxon>Corynebacterium</taxon>
    </lineage>
</organism>
<feature type="active site" description="Nucleophile" evidence="4">
    <location>
        <position position="347"/>
    </location>
</feature>
<keyword evidence="8" id="KW-1185">Reference proteome</keyword>
<evidence type="ECO:0000256" key="2">
    <source>
        <dbReference type="ARBA" id="ARBA00022573"/>
    </source>
</evidence>
<dbReference type="GeneID" id="78249968"/>
<protein>
    <recommendedName>
        <fullName evidence="4">Cobyric acid synthase</fullName>
    </recommendedName>
</protein>
<dbReference type="NCBIfam" id="NF001989">
    <property type="entry name" value="PRK00784.1"/>
    <property type="match status" value="1"/>
</dbReference>
<dbReference type="InterPro" id="IPR002586">
    <property type="entry name" value="CobQ/CobB/MinD/ParA_Nub-bd_dom"/>
</dbReference>
<dbReference type="Pfam" id="PF07685">
    <property type="entry name" value="GATase_3"/>
    <property type="match status" value="1"/>
</dbReference>
<dbReference type="RefSeq" id="WP_020976475.1">
    <property type="nucleotide sequence ID" value="NC_022198.1"/>
</dbReference>
<comment type="similarity">
    <text evidence="4">Belongs to the CobB/CobQ family. CobQ subfamily.</text>
</comment>
<proteinExistence type="inferred from homology"/>
<dbReference type="SUPFAM" id="SSF52317">
    <property type="entry name" value="Class I glutamine amidotransferase-like"/>
    <property type="match status" value="1"/>
</dbReference>
<dbReference type="InterPro" id="IPR011698">
    <property type="entry name" value="GATase_3"/>
</dbReference>
<dbReference type="AlphaFoldDB" id="U3GXP6"/>
<dbReference type="GO" id="GO:0003824">
    <property type="term" value="F:catalytic activity"/>
    <property type="evidence" value="ECO:0007669"/>
    <property type="project" value="InterPro"/>
</dbReference>
<sequence length="498" mass="52808">MADGSTGALLGAAVLIAGTTSDAGKSVVVAGLCRALARRGVRVAPFKAQNMSNNSAVCPDGGEIGRAQALQAAACGLEPSVDFNPILLKPGSDRTSQLVVRGVARGNVSAKSYVEHRSHLRAVAAECLQDLRGRFDVVVCEGAGSPAEINLRETDVANMGLAEACDLPVYVVGDIDRGGVLAHLFGTHQILSAQDRARIKGFVVNKFRGDQSILDPGLEELQRLTGVPTVAVLPFIHGLWVDAEDSLQSVVGQVIGPGLPARGGNRLTVAAIRLPRVSNATDIEALACEPGVTVRWIDDAASVADADLLVLPGSKATVSDLAWLRDSGLADAVAQRAAAGEPILGICGGYQMMCREIDDPVESSEGLVEGLGLFDTDIAFHPDKTLIRHPDGAYEIHHGRVVRSGDPGWIKTHDSSEVPGGAAFEGNAKGSLRGTHRHGYLEHDANRKEFLRWVADVRGKQYVIDEAASFHAERERQLDLIADVIEQHWDLDALLGEL</sequence>
<dbReference type="HOGENOM" id="CLU_019250_2_2_11"/>
<evidence type="ECO:0000313" key="7">
    <source>
        <dbReference type="EMBL" id="AGU15318.1"/>
    </source>
</evidence>
<dbReference type="PROSITE" id="PS51274">
    <property type="entry name" value="GATASE_COBBQ"/>
    <property type="match status" value="1"/>
</dbReference>